<dbReference type="SUPFAM" id="SSF54631">
    <property type="entry name" value="CBS-domain pair"/>
    <property type="match status" value="1"/>
</dbReference>
<proteinExistence type="predicted"/>
<keyword evidence="2" id="KW-0129">CBS domain</keyword>
<evidence type="ECO:0000256" key="1">
    <source>
        <dbReference type="ARBA" id="ARBA00022737"/>
    </source>
</evidence>
<feature type="domain" description="CBS" evidence="4">
    <location>
        <begin position="41"/>
        <end position="97"/>
    </location>
</feature>
<dbReference type="PANTHER" id="PTHR48108">
    <property type="entry name" value="CBS DOMAIN-CONTAINING PROTEIN CBSX2, CHLOROPLASTIC"/>
    <property type="match status" value="1"/>
</dbReference>
<dbReference type="Gene3D" id="3.10.580.10">
    <property type="entry name" value="CBS-domain"/>
    <property type="match status" value="1"/>
</dbReference>
<reference evidence="6" key="1">
    <citation type="journal article" date="2019" name="Int. J. Syst. Evol. Microbiol.">
        <title>The Global Catalogue of Microorganisms (GCM) 10K type strain sequencing project: providing services to taxonomists for standard genome sequencing and annotation.</title>
        <authorList>
            <consortium name="The Broad Institute Genomics Platform"/>
            <consortium name="The Broad Institute Genome Sequencing Center for Infectious Disease"/>
            <person name="Wu L."/>
            <person name="Ma J."/>
        </authorList>
    </citation>
    <scope>NUCLEOTIDE SEQUENCE [LARGE SCALE GENOMIC DNA]</scope>
    <source>
        <strain evidence="6">CCUG 63369</strain>
    </source>
</reference>
<dbReference type="EMBL" id="JBHTHR010001165">
    <property type="protein sequence ID" value="MFD0803852.1"/>
    <property type="molecule type" value="Genomic_DNA"/>
</dbReference>
<dbReference type="PANTHER" id="PTHR48108:SF34">
    <property type="entry name" value="CBS DOMAIN-CONTAINING PROTEIN YHCV"/>
    <property type="match status" value="1"/>
</dbReference>
<gene>
    <name evidence="5" type="ORF">ACFQZU_21380</name>
</gene>
<evidence type="ECO:0000313" key="6">
    <source>
        <dbReference type="Proteomes" id="UP001596956"/>
    </source>
</evidence>
<evidence type="ECO:0000256" key="3">
    <source>
        <dbReference type="SAM" id="MobiDB-lite"/>
    </source>
</evidence>
<feature type="domain" description="CBS" evidence="4">
    <location>
        <begin position="106"/>
        <end position="163"/>
    </location>
</feature>
<feature type="non-terminal residue" evidence="5">
    <location>
        <position position="1"/>
    </location>
</feature>
<dbReference type="Proteomes" id="UP001596956">
    <property type="component" value="Unassembled WGS sequence"/>
</dbReference>
<dbReference type="InterPro" id="IPR046342">
    <property type="entry name" value="CBS_dom_sf"/>
</dbReference>
<dbReference type="Pfam" id="PF00571">
    <property type="entry name" value="CBS"/>
    <property type="match status" value="2"/>
</dbReference>
<name>A0ABW3BKD3_9ACTN</name>
<accession>A0ABW3BKD3</accession>
<protein>
    <submittedName>
        <fullName evidence="5">CBS domain-containing protein</fullName>
    </submittedName>
</protein>
<evidence type="ECO:0000259" key="4">
    <source>
        <dbReference type="PROSITE" id="PS51371"/>
    </source>
</evidence>
<evidence type="ECO:0000256" key="2">
    <source>
        <dbReference type="PROSITE-ProRule" id="PRU00703"/>
    </source>
</evidence>
<dbReference type="PROSITE" id="PS51371">
    <property type="entry name" value="CBS"/>
    <property type="match status" value="2"/>
</dbReference>
<evidence type="ECO:0000313" key="5">
    <source>
        <dbReference type="EMBL" id="MFD0803852.1"/>
    </source>
</evidence>
<dbReference type="InterPro" id="IPR000644">
    <property type="entry name" value="CBS_dom"/>
</dbReference>
<comment type="caution">
    <text evidence="5">The sequence shown here is derived from an EMBL/GenBank/DDBJ whole genome shotgun (WGS) entry which is preliminary data.</text>
</comment>
<keyword evidence="1" id="KW-0677">Repeat</keyword>
<dbReference type="InterPro" id="IPR051462">
    <property type="entry name" value="CBS_domain-containing"/>
</dbReference>
<organism evidence="5 6">
    <name type="scientific">Streptomonospora algeriensis</name>
    <dbReference type="NCBI Taxonomy" id="995084"/>
    <lineage>
        <taxon>Bacteria</taxon>
        <taxon>Bacillati</taxon>
        <taxon>Actinomycetota</taxon>
        <taxon>Actinomycetes</taxon>
        <taxon>Streptosporangiales</taxon>
        <taxon>Nocardiopsidaceae</taxon>
        <taxon>Streptomonospora</taxon>
    </lineage>
</organism>
<dbReference type="CDD" id="cd04622">
    <property type="entry name" value="CBS_pair_HRP1_like"/>
    <property type="match status" value="1"/>
</dbReference>
<dbReference type="SMART" id="SM00116">
    <property type="entry name" value="CBS"/>
    <property type="match status" value="2"/>
</dbReference>
<sequence length="171" mass="18132">GARPPGRSIGAVPGRRGPPEADLGGQSMREVPMAEQVQEIMTQPPYTVSPETTLYEVAVIMRDKGIGNVVVTENDAVLGVLTDRDIVVRCVADGADCTRSTCRNALSERLVAVGPRDSIEDAVRTMRDNAVRRLPVVEGNRPVGVVSLGDLAVERDPASVLAMISGSRANT</sequence>
<feature type="region of interest" description="Disordered" evidence="3">
    <location>
        <begin position="1"/>
        <end position="26"/>
    </location>
</feature>
<keyword evidence="6" id="KW-1185">Reference proteome</keyword>